<dbReference type="SUPFAM" id="SSF56436">
    <property type="entry name" value="C-type lectin-like"/>
    <property type="match status" value="1"/>
</dbReference>
<dbReference type="EMBL" id="RQTK01000528">
    <property type="protein sequence ID" value="RUS78165.1"/>
    <property type="molecule type" value="Genomic_DNA"/>
</dbReference>
<name>A0A433T9A9_ELYCH</name>
<organism evidence="5 6">
    <name type="scientific">Elysia chlorotica</name>
    <name type="common">Eastern emerald elysia</name>
    <name type="synonym">Sea slug</name>
    <dbReference type="NCBI Taxonomy" id="188477"/>
    <lineage>
        <taxon>Eukaryota</taxon>
        <taxon>Metazoa</taxon>
        <taxon>Spiralia</taxon>
        <taxon>Lophotrochozoa</taxon>
        <taxon>Mollusca</taxon>
        <taxon>Gastropoda</taxon>
        <taxon>Heterobranchia</taxon>
        <taxon>Euthyneura</taxon>
        <taxon>Panpulmonata</taxon>
        <taxon>Sacoglossa</taxon>
        <taxon>Placobranchoidea</taxon>
        <taxon>Plakobranchidae</taxon>
        <taxon>Elysia</taxon>
    </lineage>
</organism>
<keyword evidence="3" id="KW-0732">Signal</keyword>
<feature type="region of interest" description="Disordered" evidence="2">
    <location>
        <begin position="44"/>
        <end position="69"/>
    </location>
</feature>
<keyword evidence="1" id="KW-1015">Disulfide bond</keyword>
<dbReference type="InterPro" id="IPR001304">
    <property type="entry name" value="C-type_lectin-like"/>
</dbReference>
<proteinExistence type="predicted"/>
<comment type="caution">
    <text evidence="5">The sequence shown here is derived from an EMBL/GenBank/DDBJ whole genome shotgun (WGS) entry which is preliminary data.</text>
</comment>
<evidence type="ECO:0000256" key="1">
    <source>
        <dbReference type="ARBA" id="ARBA00023157"/>
    </source>
</evidence>
<evidence type="ECO:0000256" key="2">
    <source>
        <dbReference type="SAM" id="MobiDB-lite"/>
    </source>
</evidence>
<feature type="domain" description="C-type lectin" evidence="4">
    <location>
        <begin position="135"/>
        <end position="272"/>
    </location>
</feature>
<evidence type="ECO:0000259" key="4">
    <source>
        <dbReference type="PROSITE" id="PS50041"/>
    </source>
</evidence>
<keyword evidence="6" id="KW-1185">Reference proteome</keyword>
<dbReference type="InterPro" id="IPR016186">
    <property type="entry name" value="C-type_lectin-like/link_sf"/>
</dbReference>
<dbReference type="PANTHER" id="PTHR22801">
    <property type="entry name" value="LITHOSTATHINE"/>
    <property type="match status" value="1"/>
</dbReference>
<feature type="signal peptide" evidence="3">
    <location>
        <begin position="1"/>
        <end position="26"/>
    </location>
</feature>
<dbReference type="Gene3D" id="3.10.100.10">
    <property type="entry name" value="Mannose-Binding Protein A, subunit A"/>
    <property type="match status" value="1"/>
</dbReference>
<protein>
    <recommendedName>
        <fullName evidence="4">C-type lectin domain-containing protein</fullName>
    </recommendedName>
</protein>
<evidence type="ECO:0000313" key="5">
    <source>
        <dbReference type="EMBL" id="RUS78165.1"/>
    </source>
</evidence>
<dbReference type="InterPro" id="IPR018378">
    <property type="entry name" value="C-type_lectin_CS"/>
</dbReference>
<accession>A0A433T9A9</accession>
<gene>
    <name evidence="5" type="ORF">EGW08_014074</name>
</gene>
<dbReference type="PANTHER" id="PTHR22801:SF63">
    <property type="entry name" value="C-TYPE LECTIN DOMAIN-CONTAINING PROTEIN"/>
    <property type="match status" value="1"/>
</dbReference>
<dbReference type="InterPro" id="IPR016187">
    <property type="entry name" value="CTDL_fold"/>
</dbReference>
<dbReference type="AlphaFoldDB" id="A0A433T9A9"/>
<sequence>MQLEAMTVIFWAVFLLVAGQSGKVDATIRTRAFYRNSNPDQVAEDIVGDPLIPTSSSSTSSPSPSSRSTSRSIRCAMECLEAFPNCTSFLLNSTTGQCIQASSPQPLVPELKAGHGDLYVSCDTQNGYQMYTFGSAAACLAAMETTRENYTDASWRCEELGGYLASVRSWDKLQLLSAAMGGNHSFWVGLDDMDEEGTFVWKEDGQVAFKANATSTAADMADVLMGGLWDHPREPNNFGGNEDCTQIKYSEYFKEMRLNDYKCFNKNKFVCEMPVQLV</sequence>
<dbReference type="Proteomes" id="UP000271974">
    <property type="component" value="Unassembled WGS sequence"/>
</dbReference>
<evidence type="ECO:0000313" key="6">
    <source>
        <dbReference type="Proteomes" id="UP000271974"/>
    </source>
</evidence>
<dbReference type="Pfam" id="PF00059">
    <property type="entry name" value="Lectin_C"/>
    <property type="match status" value="1"/>
</dbReference>
<feature type="chain" id="PRO_5019494585" description="C-type lectin domain-containing protein" evidence="3">
    <location>
        <begin position="27"/>
        <end position="278"/>
    </location>
</feature>
<dbReference type="SMART" id="SM00034">
    <property type="entry name" value="CLECT"/>
    <property type="match status" value="1"/>
</dbReference>
<evidence type="ECO:0000256" key="3">
    <source>
        <dbReference type="SAM" id="SignalP"/>
    </source>
</evidence>
<feature type="compositionally biased region" description="Low complexity" evidence="2">
    <location>
        <begin position="53"/>
        <end position="69"/>
    </location>
</feature>
<dbReference type="InterPro" id="IPR050801">
    <property type="entry name" value="Ca-Dep_Lectins_ImmuneDev"/>
</dbReference>
<dbReference type="OrthoDB" id="441660at2759"/>
<dbReference type="PROSITE" id="PS00615">
    <property type="entry name" value="C_TYPE_LECTIN_1"/>
    <property type="match status" value="1"/>
</dbReference>
<reference evidence="5 6" key="1">
    <citation type="submission" date="2019-01" db="EMBL/GenBank/DDBJ databases">
        <title>A draft genome assembly of the solar-powered sea slug Elysia chlorotica.</title>
        <authorList>
            <person name="Cai H."/>
            <person name="Li Q."/>
            <person name="Fang X."/>
            <person name="Li J."/>
            <person name="Curtis N.E."/>
            <person name="Altenburger A."/>
            <person name="Shibata T."/>
            <person name="Feng M."/>
            <person name="Maeda T."/>
            <person name="Schwartz J.A."/>
            <person name="Shigenobu S."/>
            <person name="Lundholm N."/>
            <person name="Nishiyama T."/>
            <person name="Yang H."/>
            <person name="Hasebe M."/>
            <person name="Li S."/>
            <person name="Pierce S.K."/>
            <person name="Wang J."/>
        </authorList>
    </citation>
    <scope>NUCLEOTIDE SEQUENCE [LARGE SCALE GENOMIC DNA]</scope>
    <source>
        <strain evidence="5">EC2010</strain>
        <tissue evidence="5">Whole organism of an adult</tissue>
    </source>
</reference>
<dbReference type="PROSITE" id="PS50041">
    <property type="entry name" value="C_TYPE_LECTIN_2"/>
    <property type="match status" value="1"/>
</dbReference>